<feature type="transmembrane region" description="Helical" evidence="6">
    <location>
        <begin position="171"/>
        <end position="192"/>
    </location>
</feature>
<dbReference type="GO" id="GO:0008521">
    <property type="term" value="F:acetyl-CoA transmembrane transporter activity"/>
    <property type="evidence" value="ECO:0007669"/>
    <property type="project" value="InterPro"/>
</dbReference>
<feature type="transmembrane region" description="Helical" evidence="6">
    <location>
        <begin position="294"/>
        <end position="314"/>
    </location>
</feature>
<proteinExistence type="predicted"/>
<sequence>MPKTSNIYLLLFSLYWAQGLPVGFMTHALPVILRAEGVSLAQIGGFGLLMLPWSIKIFWAPFVDRFGHSAFGHYRSWIIPTQLCSVLILIGLSFLPIQALNQPVYLLAFFIALLSMNLVGATQDIATDGLAVNILQNEQQHWGNTFQVIGSRLGFIVGGGAILWALDWLNWQNTFLLLAGLVLLNTLPILCFKEPAQFKNIQHAAEQEAFSWRKVKNYLCYFYQSPHLTGWLVVLITFKIADGLAGPLLKPLMVDLGLTFSQIGIYVTMLGALAALIGAGLAGLSLRFISRAKALLSFSILKIFSLAAYSWLAFQYESQQYIQPWVIYLINAAEDMISAMLLVVMLTLVMQYSRKHIAGTDFTFQVALMATVSGGLYSLSGILGDLWGYATYLTCITGVAVLCLWPILRWKNTES</sequence>
<evidence type="ECO:0000256" key="2">
    <source>
        <dbReference type="ARBA" id="ARBA00022448"/>
    </source>
</evidence>
<dbReference type="Gene3D" id="1.20.1250.20">
    <property type="entry name" value="MFS general substrate transporter like domains"/>
    <property type="match status" value="1"/>
</dbReference>
<feature type="transmembrane region" description="Helical" evidence="6">
    <location>
        <begin position="218"/>
        <end position="240"/>
    </location>
</feature>
<dbReference type="EMBL" id="CADDTS010000050">
    <property type="protein sequence ID" value="CAB1222835.1"/>
    <property type="molecule type" value="Genomic_DNA"/>
</dbReference>
<comment type="subcellular location">
    <subcellularLocation>
        <location evidence="1">Membrane</location>
        <topology evidence="1">Multi-pass membrane protein</topology>
    </subcellularLocation>
</comment>
<feature type="transmembrane region" description="Helical" evidence="6">
    <location>
        <begin position="362"/>
        <end position="383"/>
    </location>
</feature>
<keyword evidence="3 6" id="KW-0812">Transmembrane</keyword>
<evidence type="ECO:0000313" key="7">
    <source>
        <dbReference type="EMBL" id="CAB1222835.1"/>
    </source>
</evidence>
<protein>
    <submittedName>
        <fullName evidence="7">Muropeptide transporter</fullName>
    </submittedName>
</protein>
<dbReference type="InterPro" id="IPR024371">
    <property type="entry name" value="AcetylCoA_trans_1-like"/>
</dbReference>
<feature type="transmembrane region" description="Helical" evidence="6">
    <location>
        <begin position="326"/>
        <end position="350"/>
    </location>
</feature>
<dbReference type="GO" id="GO:0035348">
    <property type="term" value="P:acetyl-CoA transmembrane transport"/>
    <property type="evidence" value="ECO:0007669"/>
    <property type="project" value="InterPro"/>
</dbReference>
<evidence type="ECO:0000256" key="1">
    <source>
        <dbReference type="ARBA" id="ARBA00004141"/>
    </source>
</evidence>
<dbReference type="InterPro" id="IPR004752">
    <property type="entry name" value="AmpG_permease/AT-1"/>
</dbReference>
<comment type="caution">
    <text evidence="7">The sequence shown here is derived from an EMBL/GenBank/DDBJ whole genome shotgun (WGS) entry which is preliminary data.</text>
</comment>
<keyword evidence="5 6" id="KW-0472">Membrane</keyword>
<dbReference type="RefSeq" id="WP_174560871.1">
    <property type="nucleotide sequence ID" value="NZ_CADDTS010000050.1"/>
</dbReference>
<feature type="transmembrane region" description="Helical" evidence="6">
    <location>
        <begin position="142"/>
        <end position="165"/>
    </location>
</feature>
<name>A0A811GFP7_9GAMM</name>
<evidence type="ECO:0000313" key="8">
    <source>
        <dbReference type="Proteomes" id="UP000489961"/>
    </source>
</evidence>
<evidence type="ECO:0000256" key="4">
    <source>
        <dbReference type="ARBA" id="ARBA00022989"/>
    </source>
</evidence>
<accession>A0A811GFP7</accession>
<feature type="transmembrane region" description="Helical" evidence="6">
    <location>
        <begin position="103"/>
        <end position="121"/>
    </location>
</feature>
<dbReference type="CDD" id="cd17485">
    <property type="entry name" value="MFS_MFSD3"/>
    <property type="match status" value="1"/>
</dbReference>
<dbReference type="Pfam" id="PF13000">
    <property type="entry name" value="Acatn"/>
    <property type="match status" value="1"/>
</dbReference>
<feature type="transmembrane region" description="Helical" evidence="6">
    <location>
        <begin position="43"/>
        <end position="62"/>
    </location>
</feature>
<keyword evidence="2" id="KW-0813">Transport</keyword>
<feature type="transmembrane region" description="Helical" evidence="6">
    <location>
        <begin position="260"/>
        <end position="282"/>
    </location>
</feature>
<evidence type="ECO:0000256" key="6">
    <source>
        <dbReference type="SAM" id="Phobius"/>
    </source>
</evidence>
<dbReference type="InterPro" id="IPR036259">
    <property type="entry name" value="MFS_trans_sf"/>
</dbReference>
<feature type="transmembrane region" description="Helical" evidence="6">
    <location>
        <begin position="74"/>
        <end position="97"/>
    </location>
</feature>
<organism evidence="7 8">
    <name type="scientific">Acinetobacter bouvetii</name>
    <dbReference type="NCBI Taxonomy" id="202951"/>
    <lineage>
        <taxon>Bacteria</taxon>
        <taxon>Pseudomonadati</taxon>
        <taxon>Pseudomonadota</taxon>
        <taxon>Gammaproteobacteria</taxon>
        <taxon>Moraxellales</taxon>
        <taxon>Moraxellaceae</taxon>
        <taxon>Acinetobacter</taxon>
    </lineage>
</organism>
<dbReference type="SUPFAM" id="SSF103473">
    <property type="entry name" value="MFS general substrate transporter"/>
    <property type="match status" value="1"/>
</dbReference>
<evidence type="ECO:0000256" key="3">
    <source>
        <dbReference type="ARBA" id="ARBA00022692"/>
    </source>
</evidence>
<dbReference type="PANTHER" id="PTHR12778">
    <property type="entry name" value="SOLUTE CARRIER FAMILY 33 ACETYL-COA TRANSPORTER -RELATED"/>
    <property type="match status" value="1"/>
</dbReference>
<feature type="transmembrane region" description="Helical" evidence="6">
    <location>
        <begin position="389"/>
        <end position="408"/>
    </location>
</feature>
<evidence type="ECO:0000256" key="5">
    <source>
        <dbReference type="ARBA" id="ARBA00023136"/>
    </source>
</evidence>
<gene>
    <name evidence="7" type="ORF">SFB21_3180</name>
</gene>
<dbReference type="Proteomes" id="UP000489961">
    <property type="component" value="Unassembled WGS sequence"/>
</dbReference>
<keyword evidence="4 6" id="KW-1133">Transmembrane helix</keyword>
<dbReference type="GO" id="GO:0016020">
    <property type="term" value="C:membrane"/>
    <property type="evidence" value="ECO:0007669"/>
    <property type="project" value="UniProtKB-SubCell"/>
</dbReference>
<dbReference type="AlphaFoldDB" id="A0A811GFP7"/>
<dbReference type="PANTHER" id="PTHR12778:SF10">
    <property type="entry name" value="MAJOR FACILITATOR SUPERFAMILY DOMAIN-CONTAINING PROTEIN 3"/>
    <property type="match status" value="1"/>
</dbReference>
<reference evidence="7 8" key="1">
    <citation type="submission" date="2020-02" db="EMBL/GenBank/DDBJ databases">
        <authorList>
            <person name="Chaudhuri R."/>
        </authorList>
    </citation>
    <scope>NUCLEOTIDE SEQUENCE [LARGE SCALE GENOMIC DNA]</scope>
    <source>
        <strain evidence="7">SFB21</strain>
    </source>
</reference>